<keyword evidence="3" id="KW-0378">Hydrolase</keyword>
<dbReference type="Gene3D" id="3.40.50.1820">
    <property type="entry name" value="alpha/beta hydrolase"/>
    <property type="match status" value="1"/>
</dbReference>
<dbReference type="Proteomes" id="UP001432128">
    <property type="component" value="Chromosome"/>
</dbReference>
<dbReference type="InterPro" id="IPR050266">
    <property type="entry name" value="AB_hydrolase_sf"/>
</dbReference>
<organism evidence="3 4">
    <name type="scientific">Williamsia herbipolensis</name>
    <dbReference type="NCBI Taxonomy" id="1603258"/>
    <lineage>
        <taxon>Bacteria</taxon>
        <taxon>Bacillati</taxon>
        <taxon>Actinomycetota</taxon>
        <taxon>Actinomycetes</taxon>
        <taxon>Mycobacteriales</taxon>
        <taxon>Nocardiaceae</taxon>
        <taxon>Williamsia</taxon>
    </lineage>
</organism>
<feature type="transmembrane region" description="Helical" evidence="1">
    <location>
        <begin position="21"/>
        <end position="44"/>
    </location>
</feature>
<evidence type="ECO:0000313" key="3">
    <source>
        <dbReference type="EMBL" id="WUM19327.1"/>
    </source>
</evidence>
<proteinExistence type="predicted"/>
<dbReference type="AlphaFoldDB" id="A0AAU4JZY5"/>
<protein>
    <submittedName>
        <fullName evidence="3">Alpha/beta hydrolase</fullName>
    </submittedName>
</protein>
<dbReference type="RefSeq" id="WP_328856841.1">
    <property type="nucleotide sequence ID" value="NZ_CP108021.1"/>
</dbReference>
<dbReference type="InterPro" id="IPR029058">
    <property type="entry name" value="AB_hydrolase_fold"/>
</dbReference>
<dbReference type="SUPFAM" id="SSF53474">
    <property type="entry name" value="alpha/beta-Hydrolases"/>
    <property type="match status" value="1"/>
</dbReference>
<dbReference type="Pfam" id="PF00561">
    <property type="entry name" value="Abhydrolase_1"/>
    <property type="match status" value="1"/>
</dbReference>
<keyword evidence="1" id="KW-1133">Transmembrane helix</keyword>
<reference evidence="3 4" key="1">
    <citation type="submission" date="2022-10" db="EMBL/GenBank/DDBJ databases">
        <title>The complete genomes of actinobacterial strains from the NBC collection.</title>
        <authorList>
            <person name="Joergensen T.S."/>
            <person name="Alvarez Arevalo M."/>
            <person name="Sterndorff E.B."/>
            <person name="Faurdal D."/>
            <person name="Vuksanovic O."/>
            <person name="Mourched A.-S."/>
            <person name="Charusanti P."/>
            <person name="Shaw S."/>
            <person name="Blin K."/>
            <person name="Weber T."/>
        </authorList>
    </citation>
    <scope>NUCLEOTIDE SEQUENCE [LARGE SCALE GENOMIC DNA]</scope>
    <source>
        <strain evidence="3 4">NBC_00319</strain>
    </source>
</reference>
<sequence>MTRTHRPIREVARSHRVLTGSAIAGGVAVGGAGLAVGTILGALVRTALTGPAPIDDGPDALLAEPAMTPERIDVRASDGNPINVLAYGPPDGDLLVMAHGWTCNTRHWYAQINAFAADHRVVVYDQRGHGKTPLGRTKLSTALLGSDLEAVLRAVVPDGRRALIAGHSMGGMSVLAWAKHHPASVDRFARVVVLTSTAAVEVVQNLAVVPEGLPRFTRPFEHAVGRLVATTPAPLPHTTASPKVAQYIALNTQAKLSHVEFCDHMISECPARARARWGSALLDLDVWQGVINLTVPTAVVVGTDDRLTPRKHSDAIASTLKAAGHLQEYLVLDHTGHMSNIEEHDRYNDLLKELLTATRDRVAYTP</sequence>
<name>A0AAU4JZY5_9NOCA</name>
<keyword evidence="1" id="KW-0472">Membrane</keyword>
<feature type="domain" description="AB hydrolase-1" evidence="2">
    <location>
        <begin position="94"/>
        <end position="343"/>
    </location>
</feature>
<dbReference type="KEGG" id="whr:OG579_16705"/>
<keyword evidence="4" id="KW-1185">Reference proteome</keyword>
<accession>A0AAU4JZY5</accession>
<dbReference type="GO" id="GO:0016787">
    <property type="term" value="F:hydrolase activity"/>
    <property type="evidence" value="ECO:0007669"/>
    <property type="project" value="UniProtKB-KW"/>
</dbReference>
<keyword evidence="1" id="KW-0812">Transmembrane</keyword>
<evidence type="ECO:0000259" key="2">
    <source>
        <dbReference type="Pfam" id="PF00561"/>
    </source>
</evidence>
<evidence type="ECO:0000256" key="1">
    <source>
        <dbReference type="SAM" id="Phobius"/>
    </source>
</evidence>
<dbReference type="EMBL" id="CP108021">
    <property type="protein sequence ID" value="WUM19327.1"/>
    <property type="molecule type" value="Genomic_DNA"/>
</dbReference>
<gene>
    <name evidence="3" type="ORF">OG579_16705</name>
</gene>
<dbReference type="InterPro" id="IPR000073">
    <property type="entry name" value="AB_hydrolase_1"/>
</dbReference>
<evidence type="ECO:0000313" key="4">
    <source>
        <dbReference type="Proteomes" id="UP001432128"/>
    </source>
</evidence>
<dbReference type="PANTHER" id="PTHR43798">
    <property type="entry name" value="MONOACYLGLYCEROL LIPASE"/>
    <property type="match status" value="1"/>
</dbReference>